<dbReference type="GO" id="GO:1990351">
    <property type="term" value="C:transporter complex"/>
    <property type="evidence" value="ECO:0007669"/>
    <property type="project" value="TreeGrafter"/>
</dbReference>
<dbReference type="PANTHER" id="PTHR30189:SF1">
    <property type="entry name" value="LPS-ASSEMBLY PROTEIN LPTD"/>
    <property type="match status" value="1"/>
</dbReference>
<accession>A0A1I2V6D7</accession>
<protein>
    <recommendedName>
        <fullName evidence="2">LPS-assembly protein LptD central domain-containing protein</fullName>
    </recommendedName>
</protein>
<dbReference type="RefSeq" id="WP_092101690.1">
    <property type="nucleotide sequence ID" value="NZ_FOOT01000004.1"/>
</dbReference>
<feature type="domain" description="LPS-assembly protein LptD central" evidence="2">
    <location>
        <begin position="213"/>
        <end position="723"/>
    </location>
</feature>
<dbReference type="GO" id="GO:0009279">
    <property type="term" value="C:cell outer membrane"/>
    <property type="evidence" value="ECO:0007669"/>
    <property type="project" value="TreeGrafter"/>
</dbReference>
<keyword evidence="4" id="KW-1185">Reference proteome</keyword>
<dbReference type="OrthoDB" id="9802320at2"/>
<dbReference type="InterPro" id="IPR050218">
    <property type="entry name" value="LptD"/>
</dbReference>
<dbReference type="InterPro" id="IPR045659">
    <property type="entry name" value="LptD_2"/>
</dbReference>
<feature type="signal peptide" evidence="1">
    <location>
        <begin position="1"/>
        <end position="24"/>
    </location>
</feature>
<dbReference type="Proteomes" id="UP000198724">
    <property type="component" value="Unassembled WGS sequence"/>
</dbReference>
<organism evidence="3 4">
    <name type="scientific">Pontibacter chinhatensis</name>
    <dbReference type="NCBI Taxonomy" id="1436961"/>
    <lineage>
        <taxon>Bacteria</taxon>
        <taxon>Pseudomonadati</taxon>
        <taxon>Bacteroidota</taxon>
        <taxon>Cytophagia</taxon>
        <taxon>Cytophagales</taxon>
        <taxon>Hymenobacteraceae</taxon>
        <taxon>Pontibacter</taxon>
    </lineage>
</organism>
<evidence type="ECO:0000256" key="1">
    <source>
        <dbReference type="SAM" id="SignalP"/>
    </source>
</evidence>
<evidence type="ECO:0000313" key="4">
    <source>
        <dbReference type="Proteomes" id="UP000198724"/>
    </source>
</evidence>
<reference evidence="4" key="1">
    <citation type="submission" date="2016-10" db="EMBL/GenBank/DDBJ databases">
        <authorList>
            <person name="Varghese N."/>
            <person name="Submissions S."/>
        </authorList>
    </citation>
    <scope>NUCLEOTIDE SEQUENCE [LARGE SCALE GENOMIC DNA]</scope>
    <source>
        <strain evidence="4">LP51</strain>
    </source>
</reference>
<name>A0A1I2V6D7_9BACT</name>
<sequence length="905" mass="101389">MRYYILFFLLLLQTAIFIAPSAHAQRGLRRAGTVAQQDTPTVASQDTALVAGQDSVSLNPPQGDIATTIKYSARDSMQFEVDNKVVHLYGDAKIVYGDMNLEAAYIQINYETNTLTATTLPDSTGKEVGTPVFTQGAETYAAKRIAYNYKTRRGRISEVVTQQGEGYIHSEVVKRNENNEFFGLHNKYTTCNLEHPHFYINAGKIKAIPNDKVMAGPFNLVVGDIPTPLGFLFGLFPTPKTKRSSGVIVPSYGENSARGFFLNDGGYYFAWNDYMGTRLTGDIFSLGGYEVQANTDYVKRYSYRGNLNFSYSNFKNDEADRAAAEGRARTTDNIFAQLPKSQKTFWIRWSHSPTTKPGRGSFSASVNAGSQTHQRVNYQSQAQYLSPSFSSNVSYQKTVPNSPFSYTVKASQSQNTTSGRMDFILPDLSFSMSQVSVSELFSNGPSTTNNWYDKFTLSYNVRASNTVTNQTPARTRSDIPILEPAAADTIPINFSNLQRLWESGQKQAVHTFGIGLGNYKIARFFNFSPTVNYSETWLDEKYSFRFNPDSQRVDIDTTSFGRVYQYSAGANLSTTVYGTVNFREGGKVEAIRHLVRPSVSYSFRPDFADERFGFYQRTLVGRDQRTNEALYQDLGRFRAGLPGTGLSSALSFSIDNSVEMKVRTESDTAGVKSEKVSIIDNLRLSSGYDFARDSLKLSPIRISLNTKLFKFINMNFNSTLDPYEKDTLGRSIDTYFLDISKGRLGRIANAGLNLTASLTPETFRSGTDAAPPDNLPSLEQEPFAQMLPDYVDFKIPWTLNLNYSLNYNRSFGLRGQTNVIQTVGIDGSLNVTEKWKVTYNATYDISNQNISYANVQIYRDLHCWDMSIGWVPFGLLRGYNLTINARSALLQDLKLTKRSSTGYNY</sequence>
<dbReference type="EMBL" id="FOOT01000004">
    <property type="protein sequence ID" value="SFG84948.1"/>
    <property type="molecule type" value="Genomic_DNA"/>
</dbReference>
<evidence type="ECO:0000313" key="3">
    <source>
        <dbReference type="EMBL" id="SFG84948.1"/>
    </source>
</evidence>
<gene>
    <name evidence="3" type="ORF">SAMN05421739_10463</name>
</gene>
<dbReference type="STRING" id="1436961.SAMN05421739_10463"/>
<feature type="chain" id="PRO_5011647098" description="LPS-assembly protein LptD central domain-containing protein" evidence="1">
    <location>
        <begin position="25"/>
        <end position="905"/>
    </location>
</feature>
<dbReference type="AlphaFoldDB" id="A0A1I2V6D7"/>
<dbReference type="Pfam" id="PF19838">
    <property type="entry name" value="LptD_2"/>
    <property type="match status" value="1"/>
</dbReference>
<dbReference type="PANTHER" id="PTHR30189">
    <property type="entry name" value="LPS-ASSEMBLY PROTEIN"/>
    <property type="match status" value="1"/>
</dbReference>
<keyword evidence="1" id="KW-0732">Signal</keyword>
<evidence type="ECO:0000259" key="2">
    <source>
        <dbReference type="Pfam" id="PF19838"/>
    </source>
</evidence>
<proteinExistence type="predicted"/>